<protein>
    <submittedName>
        <fullName evidence="2">Phage baseplate assembly protein V</fullName>
    </submittedName>
</protein>
<reference evidence="2" key="1">
    <citation type="journal article" date="2023" name="Front. Microbiol.">
        <title>Ralstonia chuxiongensis sp. nov., Ralstonia mojiangensis sp. nov., and Ralstonia soli sp. nov., isolated from tobacco fields, are three novel species in the family Burkholderiaceae.</title>
        <authorList>
            <person name="Lu C.H."/>
            <person name="Zhang Y.Y."/>
            <person name="Jiang N."/>
            <person name="Chen W."/>
            <person name="Shao X."/>
            <person name="Zhao Z.M."/>
            <person name="Lu W.L."/>
            <person name="Hu X."/>
            <person name="Xi Y.X."/>
            <person name="Zou S.Y."/>
            <person name="Wei Q.J."/>
            <person name="Lin Z.L."/>
            <person name="Gong L."/>
            <person name="Gai X.T."/>
            <person name="Zhang L.Q."/>
            <person name="Li J.Y."/>
            <person name="Jin Y."/>
            <person name="Xia Z.Y."/>
        </authorList>
    </citation>
    <scope>NUCLEOTIDE SEQUENCE</scope>
    <source>
        <strain evidence="2">22TCCZM01-4</strain>
    </source>
</reference>
<evidence type="ECO:0000313" key="2">
    <source>
        <dbReference type="EMBL" id="MCT7319389.1"/>
    </source>
</evidence>
<reference evidence="2" key="2">
    <citation type="submission" date="2023-02" db="EMBL/GenBank/DDBJ databases">
        <authorList>
            <person name="Lu C.-H."/>
        </authorList>
    </citation>
    <scope>NUCLEOTIDE SEQUENCE</scope>
    <source>
        <strain evidence="2">22TCCZM01-4</strain>
    </source>
</reference>
<name>A0AAE3I821_9RALS</name>
<dbReference type="Gene3D" id="2.40.50.230">
    <property type="entry name" value="Gp5 N-terminal domain"/>
    <property type="match status" value="1"/>
</dbReference>
<gene>
    <name evidence="2" type="ORF">N5I87_25505</name>
</gene>
<accession>A0AAE3I821</accession>
<comment type="caution">
    <text evidence="2">The sequence shown here is derived from an EMBL/GenBank/DDBJ whole genome shotgun (WGS) entry which is preliminary data.</text>
</comment>
<dbReference type="Proteomes" id="UP001164374">
    <property type="component" value="Unassembled WGS sequence"/>
</dbReference>
<dbReference type="NCBIfam" id="TIGR01644">
    <property type="entry name" value="phage_P2_V"/>
    <property type="match status" value="1"/>
</dbReference>
<dbReference type="EMBL" id="JAOCQJ010000011">
    <property type="protein sequence ID" value="MCT7319389.1"/>
    <property type="molecule type" value="Genomic_DNA"/>
</dbReference>
<evidence type="ECO:0000259" key="1">
    <source>
        <dbReference type="Pfam" id="PF04717"/>
    </source>
</evidence>
<dbReference type="InterPro" id="IPR013046">
    <property type="entry name" value="GpV/Gp45"/>
</dbReference>
<sequence length="227" mass="23374">MPTMSYEAGETDRRLACIVQAGVIAAVDVAAARCTVTVADWTSDWLPWWSRAAGAVREWRPPSPGEQALLVSPSGCLEGGFVLAGFYTDQHGSANGDSADVTASDYPDGAREHYDHAAHEYRLSVPAGGQIVLQVGDTSLTLRSDGAELKAPQLLADVPASTFTGNALVEKALAFLGGLSGQGAAGGTAVAIQGGIQATDDVIAGEISLRGHSHMEQGDGAPVGEPF</sequence>
<dbReference type="InterPro" id="IPR037026">
    <property type="entry name" value="Vgr_OB-fold_dom_sf"/>
</dbReference>
<dbReference type="Gene3D" id="6.20.150.10">
    <property type="match status" value="1"/>
</dbReference>
<dbReference type="RefSeq" id="WP_260801049.1">
    <property type="nucleotide sequence ID" value="NZ_JAOCQJ010000011.1"/>
</dbReference>
<dbReference type="AlphaFoldDB" id="A0AAE3I821"/>
<proteinExistence type="predicted"/>
<evidence type="ECO:0000313" key="3">
    <source>
        <dbReference type="Proteomes" id="UP001164374"/>
    </source>
</evidence>
<dbReference type="InterPro" id="IPR006531">
    <property type="entry name" value="Gp5/Vgr_OB"/>
</dbReference>
<dbReference type="Pfam" id="PF04717">
    <property type="entry name" value="Phage_base_V"/>
    <property type="match status" value="1"/>
</dbReference>
<organism evidence="2 3">
    <name type="scientific">Ralstonia mojiangensis</name>
    <dbReference type="NCBI Taxonomy" id="2953895"/>
    <lineage>
        <taxon>Bacteria</taxon>
        <taxon>Pseudomonadati</taxon>
        <taxon>Pseudomonadota</taxon>
        <taxon>Betaproteobacteria</taxon>
        <taxon>Burkholderiales</taxon>
        <taxon>Burkholderiaceae</taxon>
        <taxon>Ralstonia</taxon>
    </lineage>
</organism>
<feature type="domain" description="Gp5/Type VI secretion system Vgr protein OB-fold" evidence="1">
    <location>
        <begin position="21"/>
        <end position="87"/>
    </location>
</feature>